<feature type="transmembrane region" description="Helical" evidence="7">
    <location>
        <begin position="409"/>
        <end position="434"/>
    </location>
</feature>
<dbReference type="PIRSF" id="PIRSF006066">
    <property type="entry name" value="HI0050"/>
    <property type="match status" value="1"/>
</dbReference>
<feature type="transmembrane region" description="Helical" evidence="7">
    <location>
        <begin position="221"/>
        <end position="244"/>
    </location>
</feature>
<feature type="transmembrane region" description="Helical" evidence="7">
    <location>
        <begin position="175"/>
        <end position="201"/>
    </location>
</feature>
<protein>
    <recommendedName>
        <fullName evidence="7">TRAP transporter large permease protein</fullName>
    </recommendedName>
</protein>
<proteinExistence type="inferred from homology"/>
<evidence type="ECO:0000313" key="9">
    <source>
        <dbReference type="EMBL" id="MBB6181529.1"/>
    </source>
</evidence>
<keyword evidence="2" id="KW-1003">Cell membrane</keyword>
<evidence type="ECO:0000256" key="5">
    <source>
        <dbReference type="ARBA" id="ARBA00022989"/>
    </source>
</evidence>
<feature type="transmembrane region" description="Helical" evidence="7">
    <location>
        <begin position="6"/>
        <end position="32"/>
    </location>
</feature>
<dbReference type="GO" id="GO:0005886">
    <property type="term" value="C:plasma membrane"/>
    <property type="evidence" value="ECO:0007669"/>
    <property type="project" value="UniProtKB-SubCell"/>
</dbReference>
<keyword evidence="10" id="KW-1185">Reference proteome</keyword>
<reference evidence="9 10" key="1">
    <citation type="submission" date="2020-08" db="EMBL/GenBank/DDBJ databases">
        <title>Genomic Encyclopedia of Type Strains, Phase IV (KMG-IV): sequencing the most valuable type-strain genomes for metagenomic binning, comparative biology and taxonomic classification.</title>
        <authorList>
            <person name="Goeker M."/>
        </authorList>
    </citation>
    <scope>NUCLEOTIDE SEQUENCE [LARGE SCALE GENOMIC DNA]</scope>
    <source>
        <strain evidence="9 10">DSM 102134</strain>
    </source>
</reference>
<keyword evidence="4 7" id="KW-0812">Transmembrane</keyword>
<keyword evidence="5 7" id="KW-1133">Transmembrane helix</keyword>
<evidence type="ECO:0000256" key="7">
    <source>
        <dbReference type="RuleBase" id="RU369079"/>
    </source>
</evidence>
<comment type="subcellular location">
    <subcellularLocation>
        <location evidence="1 7">Cell inner membrane</location>
        <topology evidence="1 7">Multi-pass membrane protein</topology>
    </subcellularLocation>
</comment>
<keyword evidence="3 7" id="KW-0997">Cell inner membrane</keyword>
<dbReference type="Proteomes" id="UP000535501">
    <property type="component" value="Unassembled WGS sequence"/>
</dbReference>
<dbReference type="PANTHER" id="PTHR33362:SF5">
    <property type="entry name" value="C4-DICARBOXYLATE TRAP TRANSPORTER LARGE PERMEASE PROTEIN DCTM"/>
    <property type="match status" value="1"/>
</dbReference>
<feature type="domain" description="TRAP C4-dicarboxylate transport system permease DctM subunit" evidence="8">
    <location>
        <begin position="10"/>
        <end position="426"/>
    </location>
</feature>
<evidence type="ECO:0000256" key="4">
    <source>
        <dbReference type="ARBA" id="ARBA00022692"/>
    </source>
</evidence>
<feature type="transmembrane region" description="Helical" evidence="7">
    <location>
        <begin position="251"/>
        <end position="272"/>
    </location>
</feature>
<accession>A0A7W9Z0W2</accession>
<dbReference type="NCBIfam" id="TIGR00786">
    <property type="entry name" value="dctM"/>
    <property type="match status" value="1"/>
</dbReference>
<dbReference type="PANTHER" id="PTHR33362">
    <property type="entry name" value="SIALIC ACID TRAP TRANSPORTER PERMEASE PROTEIN SIAT-RELATED"/>
    <property type="match status" value="1"/>
</dbReference>
<keyword evidence="7" id="KW-0813">Transport</keyword>
<evidence type="ECO:0000259" key="8">
    <source>
        <dbReference type="Pfam" id="PF06808"/>
    </source>
</evidence>
<evidence type="ECO:0000256" key="3">
    <source>
        <dbReference type="ARBA" id="ARBA00022519"/>
    </source>
</evidence>
<dbReference type="EMBL" id="JACHEJ010000010">
    <property type="protein sequence ID" value="MBB6181529.1"/>
    <property type="molecule type" value="Genomic_DNA"/>
</dbReference>
<name>A0A7W9Z0W2_9HYPH</name>
<gene>
    <name evidence="9" type="ORF">HNQ75_003516</name>
</gene>
<sequence length="435" mass="45154">MNVEVGFYGVGMLLLLLLLRVPVALAMIAVSFGGIASLLGIRPALGIVTSTPYSFVASWTMSAVPMFLLMGFVAFHAGLTASLFGAAKAILWRVPGGLAISSIFACTGFATVSGSSIACAAAMGRIAIPEMVAAGYRPSFAAGSIAAGGTIGALIPPSILMIIYGVFAETSITQVFIGGIGVGLLTALFYCLVVLGFWWLRPDVVPRNSAGTFGEAGGLPAILRIWPLAILVVLVFGGLFSGYFTATEAGAVGAGGAILLSLVTGKLTTHVLRTSLLETLTTCASLFIIGIGASMFTRFLGITGLSGFIGSMVAGSELGYVELMSIIVLIYLVLGMFMEPFGAMLVTLPVLLPLLKAEGISLVWFGVFVVKMLEIGMITPPVGLNVFVIRNVASNYVTVVQIFRGIVPFLLADILVVAVVIAFPGIILSLPLLLQ</sequence>
<evidence type="ECO:0000313" key="10">
    <source>
        <dbReference type="Proteomes" id="UP000535501"/>
    </source>
</evidence>
<comment type="subunit">
    <text evidence="7">The complex comprises the extracytoplasmic solute receptor protein and the two transmembrane proteins.</text>
</comment>
<comment type="similarity">
    <text evidence="7">Belongs to the TRAP transporter large permease family.</text>
</comment>
<evidence type="ECO:0000256" key="1">
    <source>
        <dbReference type="ARBA" id="ARBA00004429"/>
    </source>
</evidence>
<evidence type="ECO:0000256" key="6">
    <source>
        <dbReference type="ARBA" id="ARBA00023136"/>
    </source>
</evidence>
<comment type="caution">
    <text evidence="7">Lacks conserved residue(s) required for the propagation of feature annotation.</text>
</comment>
<feature type="transmembrane region" description="Helical" evidence="7">
    <location>
        <begin position="284"/>
        <end position="308"/>
    </location>
</feature>
<keyword evidence="6 7" id="KW-0472">Membrane</keyword>
<feature type="transmembrane region" description="Helical" evidence="7">
    <location>
        <begin position="140"/>
        <end position="163"/>
    </location>
</feature>
<dbReference type="Pfam" id="PF06808">
    <property type="entry name" value="DctM"/>
    <property type="match status" value="1"/>
</dbReference>
<organism evidence="9 10">
    <name type="scientific">Pseudorhizobium flavum</name>
    <dbReference type="NCBI Taxonomy" id="1335061"/>
    <lineage>
        <taxon>Bacteria</taxon>
        <taxon>Pseudomonadati</taxon>
        <taxon>Pseudomonadota</taxon>
        <taxon>Alphaproteobacteria</taxon>
        <taxon>Hyphomicrobiales</taxon>
        <taxon>Rhizobiaceae</taxon>
        <taxon>Rhizobium/Agrobacterium group</taxon>
        <taxon>Pseudorhizobium</taxon>
    </lineage>
</organism>
<dbReference type="InterPro" id="IPR004681">
    <property type="entry name" value="TRAP_DctM"/>
</dbReference>
<comment type="caution">
    <text evidence="9">The sequence shown here is derived from an EMBL/GenBank/DDBJ whole genome shotgun (WGS) entry which is preliminary data.</text>
</comment>
<dbReference type="AlphaFoldDB" id="A0A7W9Z0W2"/>
<comment type="function">
    <text evidence="7">Part of the tripartite ATP-independent periplasmic (TRAP) transport system.</text>
</comment>
<evidence type="ECO:0000256" key="2">
    <source>
        <dbReference type="ARBA" id="ARBA00022475"/>
    </source>
</evidence>
<dbReference type="InterPro" id="IPR010656">
    <property type="entry name" value="DctM"/>
</dbReference>
<dbReference type="GO" id="GO:0022857">
    <property type="term" value="F:transmembrane transporter activity"/>
    <property type="evidence" value="ECO:0007669"/>
    <property type="project" value="UniProtKB-UniRule"/>
</dbReference>
<dbReference type="RefSeq" id="WP_077545935.1">
    <property type="nucleotide sequence ID" value="NZ_JACHEJ010000010.1"/>
</dbReference>